<proteinExistence type="predicted"/>
<dbReference type="AlphaFoldDB" id="A0A073B3J3"/>
<comment type="caution">
    <text evidence="1">The sequence shown here is derived from an EMBL/GenBank/DDBJ whole genome shotgun (WGS) entry which is preliminary data.</text>
</comment>
<accession>A0A073B3J3</accession>
<keyword evidence="2" id="KW-1185">Reference proteome</keyword>
<protein>
    <submittedName>
        <fullName evidence="1">Uncharacterized protein</fullName>
    </submittedName>
</protein>
<name>A0A073B3J3_9PSEU</name>
<sequence length="88" mass="9555">MLDPFLLSDEGVVPLPEPLDERVTGVSVFRLREQVVLLAREFGELLVQAVATGYTFKLCLIDSLINSICEEVEAVLAEQVGPVGIVQG</sequence>
<dbReference type="Proteomes" id="UP000031419">
    <property type="component" value="Unassembled WGS sequence"/>
</dbReference>
<reference evidence="1 2" key="1">
    <citation type="submission" date="2014-06" db="EMBL/GenBank/DDBJ databases">
        <title>Saccharopolyspora rectivirgula DSM-43113 Genome sequencing.</title>
        <authorList>
            <person name="Barrera C."/>
            <person name="Millon L."/>
            <person name="Rognon B."/>
            <person name="Zaugg C."/>
            <person name="Monod M."/>
        </authorList>
    </citation>
    <scope>NUCLEOTIDE SEQUENCE [LARGE SCALE GENOMIC DNA]</scope>
    <source>
        <strain evidence="1 2">DSM 43113</strain>
    </source>
</reference>
<evidence type="ECO:0000313" key="1">
    <source>
        <dbReference type="EMBL" id="KEI45847.1"/>
    </source>
</evidence>
<organism evidence="1 2">
    <name type="scientific">Saccharopolyspora rectivirgula</name>
    <dbReference type="NCBI Taxonomy" id="28042"/>
    <lineage>
        <taxon>Bacteria</taxon>
        <taxon>Bacillati</taxon>
        <taxon>Actinomycetota</taxon>
        <taxon>Actinomycetes</taxon>
        <taxon>Pseudonocardiales</taxon>
        <taxon>Pseudonocardiaceae</taxon>
        <taxon>Saccharopolyspora</taxon>
    </lineage>
</organism>
<dbReference type="EMBL" id="JNVU01000005">
    <property type="protein sequence ID" value="KEI45847.1"/>
    <property type="molecule type" value="Genomic_DNA"/>
</dbReference>
<evidence type="ECO:0000313" key="2">
    <source>
        <dbReference type="Proteomes" id="UP000031419"/>
    </source>
</evidence>
<gene>
    <name evidence="1" type="ORF">GU90_01185</name>
</gene>